<dbReference type="Pfam" id="PF01833">
    <property type="entry name" value="TIG"/>
    <property type="match status" value="1"/>
</dbReference>
<evidence type="ECO:0000313" key="4">
    <source>
        <dbReference type="Proteomes" id="UP000262802"/>
    </source>
</evidence>
<name>A0A3B7R1V5_9BACT</name>
<dbReference type="SUPFAM" id="SSF63829">
    <property type="entry name" value="Calcium-dependent phosphotriesterase"/>
    <property type="match status" value="1"/>
</dbReference>
<dbReference type="InterPro" id="IPR002909">
    <property type="entry name" value="IPT_dom"/>
</dbReference>
<dbReference type="InterPro" id="IPR014756">
    <property type="entry name" value="Ig_E-set"/>
</dbReference>
<dbReference type="Proteomes" id="UP000262802">
    <property type="component" value="Chromosome"/>
</dbReference>
<keyword evidence="4" id="KW-1185">Reference proteome</keyword>
<dbReference type="OrthoDB" id="5524298at2"/>
<dbReference type="KEGG" id="hyh:D3Y59_10270"/>
<dbReference type="PANTHER" id="PTHR35580">
    <property type="entry name" value="CELL SURFACE GLYCOPROTEIN (S-LAYER PROTEIN)-LIKE PROTEIN"/>
    <property type="match status" value="1"/>
</dbReference>
<organism evidence="3 4">
    <name type="scientific">Hymenobacter oligotrophus</name>
    <dbReference type="NCBI Taxonomy" id="2319843"/>
    <lineage>
        <taxon>Bacteria</taxon>
        <taxon>Pseudomonadati</taxon>
        <taxon>Bacteroidota</taxon>
        <taxon>Cytophagia</taxon>
        <taxon>Cytophagales</taxon>
        <taxon>Hymenobacteraceae</taxon>
        <taxon>Hymenobacter</taxon>
    </lineage>
</organism>
<dbReference type="InterPro" id="IPR052918">
    <property type="entry name" value="Motility_Chemotaxis_Reg"/>
</dbReference>
<dbReference type="Gene3D" id="2.60.40.10">
    <property type="entry name" value="Immunoglobulins"/>
    <property type="match status" value="1"/>
</dbReference>
<evidence type="ECO:0000259" key="2">
    <source>
        <dbReference type="Pfam" id="PF18962"/>
    </source>
</evidence>
<dbReference type="Pfam" id="PF18962">
    <property type="entry name" value="Por_Secre_tail"/>
    <property type="match status" value="1"/>
</dbReference>
<dbReference type="InterPro" id="IPR026444">
    <property type="entry name" value="Secre_tail"/>
</dbReference>
<feature type="domain" description="Secretion system C-terminal sorting" evidence="2">
    <location>
        <begin position="1089"/>
        <end position="1161"/>
    </location>
</feature>
<gene>
    <name evidence="3" type="ORF">D3Y59_10270</name>
</gene>
<dbReference type="AlphaFoldDB" id="A0A3B7R1V5"/>
<reference evidence="3 4" key="1">
    <citation type="submission" date="2018-09" db="EMBL/GenBank/DDBJ databases">
        <title>Hymenobacter medium sp. nov., isolated from R2A medium.</title>
        <authorList>
            <person name="Yingchao G."/>
        </authorList>
    </citation>
    <scope>NUCLEOTIDE SEQUENCE [LARGE SCALE GENOMIC DNA]</scope>
    <source>
        <strain evidence="4">sh-6</strain>
    </source>
</reference>
<dbReference type="PANTHER" id="PTHR35580:SF1">
    <property type="entry name" value="PHYTASE-LIKE DOMAIN-CONTAINING PROTEIN"/>
    <property type="match status" value="1"/>
</dbReference>
<feature type="domain" description="IPT/TIG" evidence="1">
    <location>
        <begin position="476"/>
        <end position="541"/>
    </location>
</feature>
<protein>
    <submittedName>
        <fullName evidence="3">T9SS C-terminal target domain-containing protein</fullName>
    </submittedName>
</protein>
<sequence length="1163" mass="123523">MRIVLHRYPYGKCATLLKLTLIYWVLCVGVVSSAIAQPNFKWAKNAGAANQAATGLAVAVAPNGNSYAIAQFTGSIKVGPFTRTAQSAYPECLLICYDATGQPQWVKQISSTWGAIKITELSVDESGTIWAAGNTPSTVNVEGMSAAVTTFATHNYCAFVVAFAPDGTPNWAKLFVADNYARTVAKLALDEKNGIGYLAYAVEPYPNNPAFFELIIHRINATGQITASRVRKDQQINPTAVGFDQRRKWLYVAGDYGGRDGYTPPFGGTVQGGSTRPPGWSATDTKFTACLDADLNPRWSVGGADFNVYDLVSDESGSVYGIGNMPGNVMSLGGTTYNVYDGTFPMPGNDMLVYRLTSKGAIKLIKTYGTRYTHDVAYAGQRGSDGQVVVCGYGTLNNTQAGNIVGAIDSTGKRVWERRVSANSNLIFWDVACQPVNNHVLTTGSMQGTISFGAEAGTVTASGAKDMFACKLTPYPVISSFTPNVGVSTAVTNVVISGENFTAATAVTFNGLSASFSINKEGNQISAQVPVGATTGLVRVVTPEGVATSATPFSVYPYTTWTGASSTAWANAANWNAGVPDTDVDALIPAGVPRYPSVSATATARDITIATGATMSLSAGRLTVERNLICDGSFVSAVAVLITGKPNEPRSATISGNGILRLSEWIIAGPTTQKTAVEVSNVITTTKDLTVQASLTLRSILGATAMHVNAGGSIIGDVTVERYISSSRNSGPGYRHISSPVENRKLSDMRSTGPLVVNPDFNTSSTPWNVNPYPTVFSYEESRLTAGAGFGAGWTSPGTLDAGLPAGKSFTMHIPPGTVRISGSLIQRDVTLIGLSRGTQPESGWHLLGNPFAAPLDWSKVPVQAGVEGAMYVYQSSGTYTGNYRSYVNGVGNPFIASMQGFFVRVNTDRTTFTIPQSARATTYVNPVVSRTTADTRPIVNLSLVDNKEQADEASIYWAPDCADTFKASEDARKISVSDLPQLWITAGDASLSINGLPEQSLNVPVPLTVRVANAGVHQLNLESVNALPVGTNVWLEDKQLGLRHNLSQQKTYQFSVGQPMLIGGRFALTLTNQILSGKAADNGLQVALFPNPAHQYVRLELANKVTSGAVKVLISDLAGRVVKIIDLAEVKNNIDVRDFAKGVYLIQIHLDGATIVRRLTVE</sequence>
<dbReference type="EMBL" id="CP032317">
    <property type="protein sequence ID" value="AYA37403.1"/>
    <property type="molecule type" value="Genomic_DNA"/>
</dbReference>
<dbReference type="SUPFAM" id="SSF81296">
    <property type="entry name" value="E set domains"/>
    <property type="match status" value="1"/>
</dbReference>
<evidence type="ECO:0000313" key="3">
    <source>
        <dbReference type="EMBL" id="AYA37403.1"/>
    </source>
</evidence>
<proteinExistence type="predicted"/>
<dbReference type="RefSeq" id="WP_119444972.1">
    <property type="nucleotide sequence ID" value="NZ_CP032317.1"/>
</dbReference>
<accession>A0A3B7R1V5</accession>
<dbReference type="NCBIfam" id="TIGR04183">
    <property type="entry name" value="Por_Secre_tail"/>
    <property type="match status" value="1"/>
</dbReference>
<dbReference type="InterPro" id="IPR013783">
    <property type="entry name" value="Ig-like_fold"/>
</dbReference>
<evidence type="ECO:0000259" key="1">
    <source>
        <dbReference type="Pfam" id="PF01833"/>
    </source>
</evidence>